<dbReference type="GO" id="GO:0016226">
    <property type="term" value="P:iron-sulfur cluster assembly"/>
    <property type="evidence" value="ECO:0007669"/>
    <property type="project" value="UniProtKB-UniRule"/>
</dbReference>
<feature type="binding site" evidence="9">
    <location>
        <begin position="364"/>
        <end position="367"/>
    </location>
    <ligand>
        <name>FAD</name>
        <dbReference type="ChEBI" id="CHEBI:57692"/>
    </ligand>
</feature>
<dbReference type="GO" id="GO:0006809">
    <property type="term" value="P:nitric oxide biosynthetic process"/>
    <property type="evidence" value="ECO:0007669"/>
    <property type="project" value="EnsemblFungi"/>
</dbReference>
<reference evidence="13" key="1">
    <citation type="submission" date="2016-02" db="EMBL/GenBank/DDBJ databases">
        <title>Comparative genomics of biotechnologically important yeasts.</title>
        <authorList>
            <consortium name="DOE Joint Genome Institute"/>
            <person name="Riley R."/>
            <person name="Haridas S."/>
            <person name="Wolfe K.H."/>
            <person name="Lopes M.R."/>
            <person name="Hittinger C.T."/>
            <person name="Goker M."/>
            <person name="Salamov A."/>
            <person name="Wisecaver J."/>
            <person name="Long T.M."/>
            <person name="Aerts A.L."/>
            <person name="Barry K."/>
            <person name="Choi C."/>
            <person name="Clum A."/>
            <person name="Coughlan A.Y."/>
            <person name="Deshpande S."/>
            <person name="Douglass A.P."/>
            <person name="Hanson S.J."/>
            <person name="Klenk H.-P."/>
            <person name="Labutti K."/>
            <person name="Lapidus A."/>
            <person name="Lindquist E."/>
            <person name="Lipzen A."/>
            <person name="Meier-Kolthoff J.P."/>
            <person name="Ohm R.A."/>
            <person name="Otillar R.P."/>
            <person name="Pangilinan J."/>
            <person name="Peng Y."/>
            <person name="Rokas A."/>
            <person name="Rosa C.A."/>
            <person name="Scheuner C."/>
            <person name="Sibirny A.A."/>
            <person name="Slot J.C."/>
            <person name="Stielow J.B."/>
            <person name="Sun H."/>
            <person name="Kurtzman C.P."/>
            <person name="Blackwell M."/>
            <person name="Jeffries T.W."/>
            <person name="Grigoriev I.V."/>
        </authorList>
    </citation>
    <scope>NUCLEOTIDE SEQUENCE [LARGE SCALE GENOMIC DNA]</scope>
    <source>
        <strain evidence="13">NRRL Y-17796</strain>
    </source>
</reference>
<dbReference type="GO" id="GO:0005739">
    <property type="term" value="C:mitochondrion"/>
    <property type="evidence" value="ECO:0007669"/>
    <property type="project" value="UniProtKB-SubCell"/>
</dbReference>
<comment type="function">
    <text evidence="9">NADPH-dependent reductase which is a central component of the cytosolic iron-sulfur (Fe-S) protein assembly (CIA) machinery. Transfers electrons from NADPH via its FAD and FMN prosthetic groups to the [2Fe-2S] cluster of DRE2, another key component of the CIA machinery. In turn, this reduced cluster provides electrons for assembly of cytosolic iron-sulfur cluster proteins. Positively controls H(2)O(2)-induced cell death.</text>
</comment>
<comment type="similarity">
    <text evidence="9">In the C-terminal section; belongs to the flavoprotein pyridine nucleotide cytochrome reductase family.</text>
</comment>
<comment type="cofactor">
    <cofactor evidence="2 9">
        <name>FAD</name>
        <dbReference type="ChEBI" id="CHEBI:57692"/>
    </cofactor>
</comment>
<dbReference type="SUPFAM" id="SSF52343">
    <property type="entry name" value="Ferredoxin reductase-like, C-terminal NADP-linked domain"/>
    <property type="match status" value="1"/>
</dbReference>
<dbReference type="PRINTS" id="PR00371">
    <property type="entry name" value="FPNCR"/>
</dbReference>
<keyword evidence="6 9" id="KW-0274">FAD</keyword>
<keyword evidence="5 9" id="KW-0288">FMN</keyword>
<dbReference type="Gene3D" id="2.40.30.10">
    <property type="entry name" value="Translation factors"/>
    <property type="match status" value="1"/>
</dbReference>
<comment type="subunit">
    <text evidence="9">Interacts with DRE2; as part of the cytosolic iron-sulfur (Fe-S) protein assembly (CIA) machinery.</text>
</comment>
<keyword evidence="8 9" id="KW-0560">Oxidoreductase</keyword>
<evidence type="ECO:0000259" key="10">
    <source>
        <dbReference type="PROSITE" id="PS50902"/>
    </source>
</evidence>
<feature type="binding site" evidence="9">
    <location>
        <begin position="92"/>
        <end position="101"/>
    </location>
    <ligand>
        <name>FMN</name>
        <dbReference type="ChEBI" id="CHEBI:58210"/>
    </ligand>
</feature>
<evidence type="ECO:0000256" key="9">
    <source>
        <dbReference type="HAMAP-Rule" id="MF_03178"/>
    </source>
</evidence>
<dbReference type="Proteomes" id="UP000095023">
    <property type="component" value="Unassembled WGS sequence"/>
</dbReference>
<feature type="binding site" evidence="9">
    <location>
        <begin position="8"/>
        <end position="13"/>
    </location>
    <ligand>
        <name>FMN</name>
        <dbReference type="ChEBI" id="CHEBI:58210"/>
    </ligand>
</feature>
<dbReference type="InterPro" id="IPR003097">
    <property type="entry name" value="CysJ-like_FAD-binding"/>
</dbReference>
<dbReference type="Gene3D" id="3.40.50.360">
    <property type="match status" value="1"/>
</dbReference>
<dbReference type="Pfam" id="PF00258">
    <property type="entry name" value="Flavodoxin_1"/>
    <property type="match status" value="1"/>
</dbReference>
<comment type="similarity">
    <text evidence="9">Belongs to the NADPH-dependent diflavin oxidoreductase NDOR1 family.</text>
</comment>
<evidence type="ECO:0000259" key="11">
    <source>
        <dbReference type="PROSITE" id="PS51384"/>
    </source>
</evidence>
<dbReference type="InterPro" id="IPR008254">
    <property type="entry name" value="Flavodoxin/NO_synth"/>
</dbReference>
<dbReference type="Gene3D" id="3.40.50.80">
    <property type="entry name" value="Nucleotide-binding domain of ferredoxin-NADP reductase (FNR) module"/>
    <property type="match status" value="1"/>
</dbReference>
<dbReference type="InterPro" id="IPR023173">
    <property type="entry name" value="NADPH_Cyt_P450_Rdtase_alpha"/>
</dbReference>
<keyword evidence="13" id="KW-1185">Reference proteome</keyword>
<dbReference type="PROSITE" id="PS51384">
    <property type="entry name" value="FAD_FR"/>
    <property type="match status" value="1"/>
</dbReference>
<keyword evidence="7 9" id="KW-0521">NADP</keyword>
<dbReference type="InterPro" id="IPR017938">
    <property type="entry name" value="Riboflavin_synthase-like_b-brl"/>
</dbReference>
<dbReference type="PANTHER" id="PTHR19384:SF10">
    <property type="entry name" value="NADPH-DEPENDENT DIFLAVIN OXIDOREDUCTASE 1"/>
    <property type="match status" value="1"/>
</dbReference>
<feature type="binding site" evidence="9">
    <location>
        <position position="575"/>
    </location>
    <ligand>
        <name>FAD</name>
        <dbReference type="ChEBI" id="CHEBI:57692"/>
    </ligand>
</feature>
<dbReference type="PROSITE" id="PS50902">
    <property type="entry name" value="FLAVODOXIN_LIKE"/>
    <property type="match status" value="1"/>
</dbReference>
<dbReference type="InterPro" id="IPR039261">
    <property type="entry name" value="FNR_nucleotide-bd"/>
</dbReference>
<evidence type="ECO:0000313" key="12">
    <source>
        <dbReference type="EMBL" id="ODV88612.1"/>
    </source>
</evidence>
<dbReference type="InterPro" id="IPR001709">
    <property type="entry name" value="Flavoprot_Pyr_Nucl_cyt_Rdtase"/>
</dbReference>
<dbReference type="SUPFAM" id="SSF52218">
    <property type="entry name" value="Flavoproteins"/>
    <property type="match status" value="1"/>
</dbReference>
<sequence length="575" mass="66035">MILIVYGSETGNSADLAMQLDRKLRRNGIRCKLGSLDHLGPDLKSASIAIFIISTTGQGVLPRNCRQFWSHLLRKSLPGDYLANLKFASFGLGDSSYIKYNYAVKKLHARLLQLGAHQFGDRAEADEQDNPQMTFEYWAESLLECMPCIDPKPRHSSDSLLAPRYPLTVCTDKPRRLAPDAAYSRPLPVATVCANKRITDPTHFQDVRLISLEQQSTDHTTVQPGDSCTIYPENDPALVQTLLDLQHWSDIADYPVDIDPEYWHDTQPVRPLTLRSLIAHHLDIMSIPRQSFFEVAKYFSDPKDSEDGREREKLEDFSSIEGQDELHNYANRPRRSILETISEFSSLKIPVEYLLELIPPLRPRLFSISSIGPHLELIVGLVKYRTILRRVRKGVCSDYFTRLQVGTKINYSIVKSPFRLPSPEKPIVMIAPGTGVAPMRCLIQYRFHLNDTVPVGENVIIFGCRYHDKDYFLKDEWNRLLEHKNFPFKVVTAFSREEPKQYVQNALHMHGDRIAELILDQNASVYLCGSSGAMPRQVRDTLVEIFSRNDRMTHEEASEYLYKMERMSRYIQDTW</sequence>
<feature type="binding site" evidence="9">
    <location>
        <begin position="500"/>
        <end position="504"/>
    </location>
    <ligand>
        <name>NADP(+)</name>
        <dbReference type="ChEBI" id="CHEBI:58349"/>
    </ligand>
</feature>
<dbReference type="PRINTS" id="PR00369">
    <property type="entry name" value="FLAVODOXIN"/>
</dbReference>
<evidence type="ECO:0000256" key="5">
    <source>
        <dbReference type="ARBA" id="ARBA00022643"/>
    </source>
</evidence>
<accession>A0A1E4TA34</accession>
<evidence type="ECO:0000256" key="8">
    <source>
        <dbReference type="ARBA" id="ARBA00023002"/>
    </source>
</evidence>
<dbReference type="AlphaFoldDB" id="A0A1E4TA34"/>
<comment type="cofactor">
    <cofactor evidence="1 9">
        <name>FMN</name>
        <dbReference type="ChEBI" id="CHEBI:58210"/>
    </cofactor>
</comment>
<evidence type="ECO:0000256" key="2">
    <source>
        <dbReference type="ARBA" id="ARBA00001974"/>
    </source>
</evidence>
<protein>
    <recommendedName>
        <fullName evidence="9">NADPH-dependent diflavin oxidoreductase 1</fullName>
        <ecNumber evidence="9">1.18.1.-</ecNumber>
    </recommendedName>
    <alternativeName>
        <fullName evidence="9">NADPH-dependent FMN and FAD-containing oxidoreductase</fullName>
    </alternativeName>
</protein>
<dbReference type="SUPFAM" id="SSF63380">
    <property type="entry name" value="Riboflavin synthase domain-like"/>
    <property type="match status" value="1"/>
</dbReference>
<name>A0A1E4TA34_9ASCO</name>
<dbReference type="Pfam" id="PF00667">
    <property type="entry name" value="FAD_binding_1"/>
    <property type="match status" value="1"/>
</dbReference>
<feature type="binding site" evidence="9">
    <location>
        <begin position="394"/>
        <end position="397"/>
    </location>
    <ligand>
        <name>FAD</name>
        <dbReference type="ChEBI" id="CHEBI:57692"/>
    </ligand>
</feature>
<evidence type="ECO:0000256" key="4">
    <source>
        <dbReference type="ARBA" id="ARBA00022630"/>
    </source>
</evidence>
<dbReference type="OrthoDB" id="1856718at2759"/>
<comment type="caution">
    <text evidence="9">Lacks conserved residue(s) required for the propagation of feature annotation.</text>
</comment>
<dbReference type="GO" id="GO:0016651">
    <property type="term" value="F:oxidoreductase activity, acting on NAD(P)H"/>
    <property type="evidence" value="ECO:0007669"/>
    <property type="project" value="UniProtKB-UniRule"/>
</dbReference>
<feature type="domain" description="FAD-binding FR-type" evidence="11">
    <location>
        <begin position="185"/>
        <end position="421"/>
    </location>
</feature>
<feature type="binding site" evidence="9">
    <location>
        <begin position="495"/>
        <end position="496"/>
    </location>
    <ligand>
        <name>NADP(+)</name>
        <dbReference type="ChEBI" id="CHEBI:58349"/>
    </ligand>
</feature>
<dbReference type="EMBL" id="KV453843">
    <property type="protein sequence ID" value="ODV88612.1"/>
    <property type="molecule type" value="Genomic_DNA"/>
</dbReference>
<dbReference type="InterPro" id="IPR029039">
    <property type="entry name" value="Flavoprotein-like_sf"/>
</dbReference>
<evidence type="ECO:0000256" key="3">
    <source>
        <dbReference type="ARBA" id="ARBA00022490"/>
    </source>
</evidence>
<organism evidence="12 13">
    <name type="scientific">Tortispora caseinolytica NRRL Y-17796</name>
    <dbReference type="NCBI Taxonomy" id="767744"/>
    <lineage>
        <taxon>Eukaryota</taxon>
        <taxon>Fungi</taxon>
        <taxon>Dikarya</taxon>
        <taxon>Ascomycota</taxon>
        <taxon>Saccharomycotina</taxon>
        <taxon>Trigonopsidomycetes</taxon>
        <taxon>Trigonopsidales</taxon>
        <taxon>Trigonopsidaceae</taxon>
        <taxon>Tortispora</taxon>
    </lineage>
</organism>
<dbReference type="HAMAP" id="MF_03178">
    <property type="entry name" value="NDOR1"/>
    <property type="match status" value="1"/>
</dbReference>
<keyword evidence="4 9" id="KW-0285">Flavoprotein</keyword>
<dbReference type="GO" id="GO:0010181">
    <property type="term" value="F:FMN binding"/>
    <property type="evidence" value="ECO:0007669"/>
    <property type="project" value="UniProtKB-UniRule"/>
</dbReference>
<evidence type="ECO:0000313" key="13">
    <source>
        <dbReference type="Proteomes" id="UP000095023"/>
    </source>
</evidence>
<evidence type="ECO:0000256" key="7">
    <source>
        <dbReference type="ARBA" id="ARBA00022857"/>
    </source>
</evidence>
<feature type="binding site" evidence="9">
    <location>
        <position position="434"/>
    </location>
    <ligand>
        <name>NADP(+)</name>
        <dbReference type="ChEBI" id="CHEBI:58349"/>
    </ligand>
</feature>
<comment type="catalytic activity">
    <reaction evidence="9">
        <text>2 oxidized [2Fe-2S]-[protein] + NADPH = 2 reduced [2Fe-2S]-[protein] + NADP(+) + H(+)</text>
        <dbReference type="Rhea" id="RHEA:67716"/>
        <dbReference type="Rhea" id="RHEA-COMP:17327"/>
        <dbReference type="Rhea" id="RHEA-COMP:17328"/>
        <dbReference type="ChEBI" id="CHEBI:15378"/>
        <dbReference type="ChEBI" id="CHEBI:33737"/>
        <dbReference type="ChEBI" id="CHEBI:33738"/>
        <dbReference type="ChEBI" id="CHEBI:57783"/>
        <dbReference type="ChEBI" id="CHEBI:58349"/>
    </reaction>
</comment>
<keyword evidence="9" id="KW-0496">Mitochondrion</keyword>
<dbReference type="EC" id="1.18.1.-" evidence="9"/>
<dbReference type="GO" id="GO:0005829">
    <property type="term" value="C:cytosol"/>
    <property type="evidence" value="ECO:0007669"/>
    <property type="project" value="EnsemblFungi"/>
</dbReference>
<dbReference type="InterPro" id="IPR001094">
    <property type="entry name" value="Flavdoxin-like"/>
</dbReference>
<dbReference type="GO" id="GO:0050661">
    <property type="term" value="F:NADP binding"/>
    <property type="evidence" value="ECO:0007669"/>
    <property type="project" value="UniProtKB-UniRule"/>
</dbReference>
<dbReference type="GO" id="GO:0097361">
    <property type="term" value="C:cytosolic [4Fe-4S] assembly targeting complex"/>
    <property type="evidence" value="ECO:0007669"/>
    <property type="project" value="EnsemblFungi"/>
</dbReference>
<dbReference type="InterPro" id="IPR017927">
    <property type="entry name" value="FAD-bd_FR_type"/>
</dbReference>
<dbReference type="GO" id="GO:0050660">
    <property type="term" value="F:flavin adenine dinucleotide binding"/>
    <property type="evidence" value="ECO:0007669"/>
    <property type="project" value="UniProtKB-UniRule"/>
</dbReference>
<keyword evidence="3 9" id="KW-0963">Cytoplasm</keyword>
<dbReference type="GO" id="GO:0045429">
    <property type="term" value="P:positive regulation of nitric oxide biosynthetic process"/>
    <property type="evidence" value="ECO:0007669"/>
    <property type="project" value="EnsemblFungi"/>
</dbReference>
<dbReference type="GO" id="GO:0034599">
    <property type="term" value="P:cellular response to oxidative stress"/>
    <property type="evidence" value="ECO:0007669"/>
    <property type="project" value="EnsemblFungi"/>
</dbReference>
<comment type="similarity">
    <text evidence="9">In the N-terminal section; belongs to the flavodoxin family.</text>
</comment>
<dbReference type="PANTHER" id="PTHR19384">
    <property type="entry name" value="NITRIC OXIDE SYNTHASE-RELATED"/>
    <property type="match status" value="1"/>
</dbReference>
<dbReference type="InterPro" id="IPR001433">
    <property type="entry name" value="OxRdtase_FAD/NAD-bd"/>
</dbReference>
<feature type="binding site" evidence="9">
    <location>
        <position position="127"/>
    </location>
    <ligand>
        <name>FMN</name>
        <dbReference type="ChEBI" id="CHEBI:58210"/>
    </ligand>
</feature>
<evidence type="ECO:0000256" key="1">
    <source>
        <dbReference type="ARBA" id="ARBA00001917"/>
    </source>
</evidence>
<feature type="domain" description="Flavodoxin-like" evidence="10">
    <location>
        <begin position="2"/>
        <end position="143"/>
    </location>
</feature>
<proteinExistence type="inferred from homology"/>
<evidence type="ECO:0000256" key="6">
    <source>
        <dbReference type="ARBA" id="ARBA00022827"/>
    </source>
</evidence>
<dbReference type="Gene3D" id="1.20.990.10">
    <property type="entry name" value="NADPH-cytochrome p450 Reductase, Chain A, domain 3"/>
    <property type="match status" value="1"/>
</dbReference>
<feature type="binding site" evidence="9">
    <location>
        <begin position="54"/>
        <end position="57"/>
    </location>
    <ligand>
        <name>FMN</name>
        <dbReference type="ChEBI" id="CHEBI:58210"/>
    </ligand>
</feature>
<gene>
    <name evidence="9" type="primary">TAH18</name>
    <name evidence="12" type="ORF">CANCADRAFT_3257</name>
</gene>
<dbReference type="InterPro" id="IPR028879">
    <property type="entry name" value="NDOR1"/>
</dbReference>
<comment type="subcellular location">
    <subcellularLocation>
        <location evidence="9">Cytoplasm</location>
    </subcellularLocation>
    <subcellularLocation>
        <location evidence="9">Mitochondrion</location>
    </subcellularLocation>
    <text evidence="9">Relocalizes to mitochondria after H(2)O(2) exposure.</text>
</comment>
<dbReference type="FunFam" id="3.40.50.80:FF:000030">
    <property type="entry name" value="NADPH-dependent diflavin oxidoreductase 1"/>
    <property type="match status" value="1"/>
</dbReference>
<feature type="binding site" evidence="9">
    <location>
        <position position="334"/>
    </location>
    <ligand>
        <name>FAD</name>
        <dbReference type="ChEBI" id="CHEBI:57692"/>
    </ligand>
</feature>
<dbReference type="GO" id="GO:0160246">
    <property type="term" value="F:NADPH-iron-sulfur [2Fe-2S] protein oxidoreductase activity"/>
    <property type="evidence" value="ECO:0007669"/>
    <property type="project" value="EnsemblFungi"/>
</dbReference>
<dbReference type="Pfam" id="PF00175">
    <property type="entry name" value="NAD_binding_1"/>
    <property type="match status" value="1"/>
</dbReference>